<organism evidence="2 3">
    <name type="scientific">Lactarius akahatsu</name>
    <dbReference type="NCBI Taxonomy" id="416441"/>
    <lineage>
        <taxon>Eukaryota</taxon>
        <taxon>Fungi</taxon>
        <taxon>Dikarya</taxon>
        <taxon>Basidiomycota</taxon>
        <taxon>Agaricomycotina</taxon>
        <taxon>Agaricomycetes</taxon>
        <taxon>Russulales</taxon>
        <taxon>Russulaceae</taxon>
        <taxon>Lactarius</taxon>
    </lineage>
</organism>
<feature type="compositionally biased region" description="Polar residues" evidence="1">
    <location>
        <begin position="637"/>
        <end position="653"/>
    </location>
</feature>
<feature type="region of interest" description="Disordered" evidence="1">
    <location>
        <begin position="744"/>
        <end position="1174"/>
    </location>
</feature>
<feature type="compositionally biased region" description="Polar residues" evidence="1">
    <location>
        <begin position="584"/>
        <end position="614"/>
    </location>
</feature>
<evidence type="ECO:0000313" key="2">
    <source>
        <dbReference type="EMBL" id="KAH9001628.1"/>
    </source>
</evidence>
<feature type="region of interest" description="Disordered" evidence="1">
    <location>
        <begin position="1206"/>
        <end position="1277"/>
    </location>
</feature>
<feature type="compositionally biased region" description="Polar residues" evidence="1">
    <location>
        <begin position="535"/>
        <end position="555"/>
    </location>
</feature>
<feature type="region of interest" description="Disordered" evidence="1">
    <location>
        <begin position="1536"/>
        <end position="1557"/>
    </location>
</feature>
<feature type="compositionally biased region" description="Low complexity" evidence="1">
    <location>
        <begin position="654"/>
        <end position="666"/>
    </location>
</feature>
<protein>
    <submittedName>
        <fullName evidence="2">Uncharacterized protein</fullName>
    </submittedName>
</protein>
<feature type="region of interest" description="Disordered" evidence="1">
    <location>
        <begin position="110"/>
        <end position="150"/>
    </location>
</feature>
<name>A0AAD4LRZ4_9AGAM</name>
<dbReference type="EMBL" id="JAKELL010000001">
    <property type="protein sequence ID" value="KAH9001628.1"/>
    <property type="molecule type" value="Genomic_DNA"/>
</dbReference>
<keyword evidence="3" id="KW-1185">Reference proteome</keyword>
<feature type="compositionally biased region" description="Polar residues" evidence="1">
    <location>
        <begin position="460"/>
        <end position="484"/>
    </location>
</feature>
<feature type="compositionally biased region" description="Basic residues" evidence="1">
    <location>
        <begin position="998"/>
        <end position="1007"/>
    </location>
</feature>
<feature type="compositionally biased region" description="Basic and acidic residues" evidence="1">
    <location>
        <begin position="1160"/>
        <end position="1174"/>
    </location>
</feature>
<feature type="compositionally biased region" description="Polar residues" evidence="1">
    <location>
        <begin position="980"/>
        <end position="996"/>
    </location>
</feature>
<feature type="compositionally biased region" description="Basic and acidic residues" evidence="1">
    <location>
        <begin position="522"/>
        <end position="534"/>
    </location>
</feature>
<reference evidence="2" key="1">
    <citation type="submission" date="2022-01" db="EMBL/GenBank/DDBJ databases">
        <title>Comparative genomics reveals a dynamic genome evolution in the ectomycorrhizal milk-cap (Lactarius) mushrooms.</title>
        <authorList>
            <consortium name="DOE Joint Genome Institute"/>
            <person name="Lebreton A."/>
            <person name="Tang N."/>
            <person name="Kuo A."/>
            <person name="LaButti K."/>
            <person name="Drula E."/>
            <person name="Barry K."/>
            <person name="Clum A."/>
            <person name="Lipzen A."/>
            <person name="Mousain D."/>
            <person name="Ng V."/>
            <person name="Wang R."/>
            <person name="Wang X."/>
            <person name="Dai Y."/>
            <person name="Henrissat B."/>
            <person name="Grigoriev I.V."/>
            <person name="Guerin-Laguette A."/>
            <person name="Yu F."/>
            <person name="Martin F.M."/>
        </authorList>
    </citation>
    <scope>NUCLEOTIDE SEQUENCE</scope>
    <source>
        <strain evidence="2">QP</strain>
    </source>
</reference>
<sequence>MNRFRKSKWSDSKSSQFPDSVRSSTVSSRTSSQPSEPLPALPPVGDFRTSLILPDLSRRFTLLRAASGDHLSLDDIKNRLAEQRARGAENHLSEEEAEMFLQTLSRLRSKASSSSTSGDSTHGPASILSSEATSSSVTSSPGSTKRYSNNMFGSGKFRDYTYVRSVTKERTGKVSAGRRSTNFALLSASGHSYKMSDPPIPEDTSQTDPDLSAHDSDTTPLASGVDAPTSELEQGIVKTFQPSHVRRVSLAVEEVIREIEEEAVGDGDDKILIPRAAAPERASSFKRRSIVTPRPTPSSPEPSVYETGTAVSPDPYSQTDAAEYRSTPSPYPRAETSPAPRLPGYIPGMPRPMTPREATFDPDEVSPSSASTPRATSPRIPDRATSPTSGIPRRDSTSTRQLHRTSSPPPTSASTPITSLLSGVNGRFTPDRSRTPDGPSVEFGNPIDSSLLGRRRPVSPFSQGTYQSMTISSRPSTPSNVTWKASTSGNGSAGGSRSGSVVGFAELDSSSASGLPSPLRNGFDRLSTHKRDDSNTSSTDLYEFTQLNRSGSLLDNRSLRSPALPDSPSLENGSHGFGTFSYPKRSQPSAPSNDLGSSPLTSATLRSSTPTQYAPRSPGSPAFFEQDVSRNPRRGSRQATTSPFSPNRSQTPILSPLANSSRSSLESAGSSYHTWEADKQDWTLPVLAALDPQPVAWHDLSASGGDSSSPADGDVEEIVQQYAGLSKGDFVAIQERLMLAAKLKADAPEPRERKNSIRKRRPSTSQPASGRDNGATDPTQQGSPPRAPPQDSASKASALLDSVVDSIQAPRPKPSSAPIELRTDVVAGTPTDAEPSSATRRKNALARALFGASDSERSLTSPSPQPTDGPGLSAEQPAQIDRIDSSVSSRSLRETLSPSSPSGVSSSSAREQRDTDKRQELAMEVQRRAEAAMAQLKKIPSSTKVNDGSHRKRIDPSQISGPKLVSASTSVDTIPVRSPSAASGQLQTPSPNSSKLGTRFKKLRGSLRAKPTLPSGDGSTLHPFDQPSSADRSLAGTPDGPPPFSATEPTRTKIMPPPHPATAGPGLKGFVSRFLKPRSGDMPEHERRKQMPSSSSPAPPSYFAQQQLQAERRPEVGNPRQVIIRSAPPDNKSFRPHTPVSPESPEPRPPPSAPPAPPSVHHDGDAGTAKDVDDNALRQFIDAANNLGLDQAALTEFLARSTSISSKRLTAHSSKHMSTASGDRIGHDKSNPTLGEPAPLLATSDLHHGVGQPSPRPSGDFVGKAPARRPLARKPDANAAVVRRTLIFPSEAKQSTLDPGTALRKSSSTRRRRSTSAASMHSNRSLHDRVPTPPPPKSTAGRRFSGEQSPPLPHIPNSLLSQTEAINNVPQSALATPLEKSNSAYDSLYEMYTGDVKPAISVPGDAQSPDTSASNNPNALHNLEPGAAVEVLELANGETIWSIVNGLRDDDEESFYGNRASFVSEYSLRDNEGVQVFFKEHGRKGSKDSQASFVSRKKTAQGPKRPETKVFFSSSAQIGRLIDNLSQGAEAGSFNILPSAHTHASRPSESSSAHWTVEERLEHMLSSLGTS</sequence>
<feature type="region of interest" description="Disordered" evidence="1">
    <location>
        <begin position="1"/>
        <end position="47"/>
    </location>
</feature>
<evidence type="ECO:0000313" key="3">
    <source>
        <dbReference type="Proteomes" id="UP001201163"/>
    </source>
</evidence>
<feature type="compositionally biased region" description="Low complexity" evidence="1">
    <location>
        <begin position="20"/>
        <end position="32"/>
    </location>
</feature>
<feature type="compositionally biased region" description="Basic and acidic residues" evidence="1">
    <location>
        <begin position="910"/>
        <end position="930"/>
    </location>
</feature>
<comment type="caution">
    <text evidence="2">The sequence shown here is derived from an EMBL/GenBank/DDBJ whole genome shotgun (WGS) entry which is preliminary data.</text>
</comment>
<feature type="region of interest" description="Disordered" evidence="1">
    <location>
        <begin position="1292"/>
        <end position="1358"/>
    </location>
</feature>
<feature type="compositionally biased region" description="Basic and acidic residues" evidence="1">
    <location>
        <begin position="1078"/>
        <end position="1089"/>
    </location>
</feature>
<feature type="compositionally biased region" description="Low complexity" evidence="1">
    <location>
        <begin position="126"/>
        <end position="144"/>
    </location>
</feature>
<feature type="compositionally biased region" description="Basic and acidic residues" evidence="1">
    <location>
        <begin position="744"/>
        <end position="755"/>
    </location>
</feature>
<feature type="compositionally biased region" description="Low complexity" evidence="1">
    <location>
        <begin position="791"/>
        <end position="802"/>
    </location>
</feature>
<feature type="compositionally biased region" description="Polar residues" evidence="1">
    <location>
        <begin position="1545"/>
        <end position="1554"/>
    </location>
</feature>
<evidence type="ECO:0000256" key="1">
    <source>
        <dbReference type="SAM" id="MobiDB-lite"/>
    </source>
</evidence>
<feature type="compositionally biased region" description="Pro residues" evidence="1">
    <location>
        <begin position="1142"/>
        <end position="1158"/>
    </location>
</feature>
<feature type="compositionally biased region" description="Low complexity" evidence="1">
    <location>
        <begin position="366"/>
        <end position="379"/>
    </location>
</feature>
<gene>
    <name evidence="2" type="ORF">EDB92DRAFT_85216</name>
</gene>
<dbReference type="Proteomes" id="UP001201163">
    <property type="component" value="Unassembled WGS sequence"/>
</dbReference>
<accession>A0AAD4LRZ4</accession>
<feature type="region of interest" description="Disordered" evidence="1">
    <location>
        <begin position="190"/>
        <end position="220"/>
    </location>
</feature>
<proteinExistence type="predicted"/>
<feature type="compositionally biased region" description="Low complexity" evidence="1">
    <location>
        <begin position="897"/>
        <end position="908"/>
    </location>
</feature>
<feature type="region of interest" description="Disordered" evidence="1">
    <location>
        <begin position="1481"/>
        <end position="1507"/>
    </location>
</feature>
<feature type="compositionally biased region" description="Low complexity" evidence="1">
    <location>
        <begin position="412"/>
        <end position="422"/>
    </location>
</feature>
<feature type="region of interest" description="Disordered" evidence="1">
    <location>
        <begin position="280"/>
        <end position="666"/>
    </location>
</feature>